<dbReference type="WBParaSite" id="L893_g25861.t1">
    <property type="protein sequence ID" value="L893_g25861.t1"/>
    <property type="gene ID" value="L893_g25861"/>
</dbReference>
<dbReference type="Proteomes" id="UP000095287">
    <property type="component" value="Unplaced"/>
</dbReference>
<sequence length="238" mass="27498">MEHIPARFVADVVTLALPFQDFLGLSGQWRRAAQKRLEKEFTLTCLDFRKVQGRSEISFRFGCSDNSMWEDFRNSRLGRCICMIRFSEQTDDVGLYPPHSYPLDNENTRLLRRYLMKSSYAVESVLLSIPRIGVLVEDYFGNDCSLSREILKSAVQRGSLMDYRMYSGTTPNGPYEKQSCYDHNYVKGDCERRNLLFYKTGKELEVTVPVLDATLTHPEQLPTNTQSIEFEFLTLPSP</sequence>
<evidence type="ECO:0000313" key="2">
    <source>
        <dbReference type="WBParaSite" id="L893_g25861.t1"/>
    </source>
</evidence>
<name>A0A1I7ZEY5_9BILA</name>
<organism evidence="1 2">
    <name type="scientific">Steinernema glaseri</name>
    <dbReference type="NCBI Taxonomy" id="37863"/>
    <lineage>
        <taxon>Eukaryota</taxon>
        <taxon>Metazoa</taxon>
        <taxon>Ecdysozoa</taxon>
        <taxon>Nematoda</taxon>
        <taxon>Chromadorea</taxon>
        <taxon>Rhabditida</taxon>
        <taxon>Tylenchina</taxon>
        <taxon>Panagrolaimomorpha</taxon>
        <taxon>Strongyloidoidea</taxon>
        <taxon>Steinernematidae</taxon>
        <taxon>Steinernema</taxon>
    </lineage>
</organism>
<dbReference type="AlphaFoldDB" id="A0A1I7ZEY5"/>
<keyword evidence="1" id="KW-1185">Reference proteome</keyword>
<accession>A0A1I7ZEY5</accession>
<evidence type="ECO:0000313" key="1">
    <source>
        <dbReference type="Proteomes" id="UP000095287"/>
    </source>
</evidence>
<proteinExistence type="predicted"/>
<reference evidence="2" key="1">
    <citation type="submission" date="2016-11" db="UniProtKB">
        <authorList>
            <consortium name="WormBaseParasite"/>
        </authorList>
    </citation>
    <scope>IDENTIFICATION</scope>
</reference>
<protein>
    <submittedName>
        <fullName evidence="2">F-box domain-containing protein</fullName>
    </submittedName>
</protein>